<organism evidence="9 10">
    <name type="scientific">Propylenella binzhouense</name>
    <dbReference type="NCBI Taxonomy" id="2555902"/>
    <lineage>
        <taxon>Bacteria</taxon>
        <taxon>Pseudomonadati</taxon>
        <taxon>Pseudomonadota</taxon>
        <taxon>Alphaproteobacteria</taxon>
        <taxon>Hyphomicrobiales</taxon>
        <taxon>Propylenellaceae</taxon>
        <taxon>Propylenella</taxon>
    </lineage>
</organism>
<dbReference type="GO" id="GO:0051302">
    <property type="term" value="P:regulation of cell division"/>
    <property type="evidence" value="ECO:0007669"/>
    <property type="project" value="InterPro"/>
</dbReference>
<dbReference type="NCBIfam" id="TIGR01222">
    <property type="entry name" value="minC"/>
    <property type="match status" value="1"/>
</dbReference>
<keyword evidence="10" id="KW-1185">Reference proteome</keyword>
<dbReference type="Gene3D" id="3.30.70.260">
    <property type="match status" value="1"/>
</dbReference>
<protein>
    <recommendedName>
        <fullName evidence="6">Probable septum site-determining protein MinC</fullName>
    </recommendedName>
</protein>
<dbReference type="AlphaFoldDB" id="A0A964WT40"/>
<keyword evidence="2 6" id="KW-0132">Cell division</keyword>
<dbReference type="Proteomes" id="UP000773614">
    <property type="component" value="Unassembled WGS sequence"/>
</dbReference>
<evidence type="ECO:0000256" key="4">
    <source>
        <dbReference type="ARBA" id="ARBA00023306"/>
    </source>
</evidence>
<dbReference type="InterPro" id="IPR007874">
    <property type="entry name" value="MinC_N"/>
</dbReference>
<dbReference type="InterPro" id="IPR036145">
    <property type="entry name" value="MinC_C_sf"/>
</dbReference>
<dbReference type="RefSeq" id="WP_161139963.1">
    <property type="nucleotide sequence ID" value="NZ_SPKJ01000018.1"/>
</dbReference>
<dbReference type="OrthoDB" id="9794530at2"/>
<keyword evidence="4 6" id="KW-0131">Cell cycle</keyword>
<dbReference type="Pfam" id="PF03775">
    <property type="entry name" value="MinC_C"/>
    <property type="match status" value="1"/>
</dbReference>
<feature type="domain" description="Septum formation inhibitor MinC N-terminal" evidence="8">
    <location>
        <begin position="12"/>
        <end position="78"/>
    </location>
</feature>
<dbReference type="Gene3D" id="2.160.20.70">
    <property type="match status" value="1"/>
</dbReference>
<dbReference type="Pfam" id="PF05209">
    <property type="entry name" value="MinC_N"/>
    <property type="match status" value="1"/>
</dbReference>
<dbReference type="SUPFAM" id="SSF63848">
    <property type="entry name" value="Cell-division inhibitor MinC, C-terminal domain"/>
    <property type="match status" value="1"/>
</dbReference>
<evidence type="ECO:0000256" key="1">
    <source>
        <dbReference type="ARBA" id="ARBA00006291"/>
    </source>
</evidence>
<evidence type="ECO:0000256" key="5">
    <source>
        <dbReference type="ARBA" id="ARBA00025606"/>
    </source>
</evidence>
<gene>
    <name evidence="6 9" type="primary">minC</name>
    <name evidence="9" type="ORF">E4O86_07795</name>
</gene>
<dbReference type="InterPro" id="IPR005526">
    <property type="entry name" value="Septum_form_inhib_MinC_C"/>
</dbReference>
<accession>A0A964WT40</accession>
<name>A0A964WT40_9HYPH</name>
<evidence type="ECO:0000259" key="8">
    <source>
        <dbReference type="Pfam" id="PF05209"/>
    </source>
</evidence>
<comment type="caution">
    <text evidence="9">The sequence shown here is derived from an EMBL/GenBank/DDBJ whole genome shotgun (WGS) entry which is preliminary data.</text>
</comment>
<dbReference type="GO" id="GO:0000902">
    <property type="term" value="P:cell morphogenesis"/>
    <property type="evidence" value="ECO:0007669"/>
    <property type="project" value="InterPro"/>
</dbReference>
<dbReference type="PANTHER" id="PTHR34108">
    <property type="entry name" value="SEPTUM SITE-DETERMINING PROTEIN MINC"/>
    <property type="match status" value="1"/>
</dbReference>
<dbReference type="PANTHER" id="PTHR34108:SF1">
    <property type="entry name" value="SEPTUM SITE-DETERMINING PROTEIN MINC"/>
    <property type="match status" value="1"/>
</dbReference>
<dbReference type="InterPro" id="IPR013033">
    <property type="entry name" value="MinC"/>
</dbReference>
<dbReference type="EMBL" id="SPKJ01000018">
    <property type="protein sequence ID" value="MYZ47613.1"/>
    <property type="molecule type" value="Genomic_DNA"/>
</dbReference>
<dbReference type="GO" id="GO:0000917">
    <property type="term" value="P:division septum assembly"/>
    <property type="evidence" value="ECO:0007669"/>
    <property type="project" value="UniProtKB-KW"/>
</dbReference>
<evidence type="ECO:0000256" key="2">
    <source>
        <dbReference type="ARBA" id="ARBA00022618"/>
    </source>
</evidence>
<evidence type="ECO:0000256" key="3">
    <source>
        <dbReference type="ARBA" id="ARBA00023210"/>
    </source>
</evidence>
<comment type="function">
    <text evidence="5 6">Cell division inhibitor that blocks the formation of polar Z ring septums. Rapidly oscillates between the poles of the cell to destabilize FtsZ filaments that have formed before they mature into polar Z rings. Prevents FtsZ polymerization.</text>
</comment>
<evidence type="ECO:0000313" key="10">
    <source>
        <dbReference type="Proteomes" id="UP000773614"/>
    </source>
</evidence>
<comment type="similarity">
    <text evidence="1 6">Belongs to the MinC family.</text>
</comment>
<dbReference type="InterPro" id="IPR016098">
    <property type="entry name" value="CAP/MinC_C"/>
</dbReference>
<comment type="subunit">
    <text evidence="6">Interacts with MinD and FtsZ.</text>
</comment>
<evidence type="ECO:0000256" key="6">
    <source>
        <dbReference type="HAMAP-Rule" id="MF_00267"/>
    </source>
</evidence>
<dbReference type="HAMAP" id="MF_00267">
    <property type="entry name" value="MinC"/>
    <property type="match status" value="1"/>
</dbReference>
<reference evidence="9" key="1">
    <citation type="submission" date="2019-03" db="EMBL/GenBank/DDBJ databases">
        <title>Afifella sp. nov., isolated from activated sludge.</title>
        <authorList>
            <person name="Li Q."/>
            <person name="Liu Y."/>
        </authorList>
    </citation>
    <scope>NUCLEOTIDE SEQUENCE</scope>
    <source>
        <strain evidence="9">L72</strain>
    </source>
</reference>
<dbReference type="GO" id="GO:1901891">
    <property type="term" value="P:regulation of cell septum assembly"/>
    <property type="evidence" value="ECO:0007669"/>
    <property type="project" value="InterPro"/>
</dbReference>
<feature type="domain" description="Septum formation inhibitor MinC C-terminal" evidence="7">
    <location>
        <begin position="139"/>
        <end position="238"/>
    </location>
</feature>
<sequence>MTVAAPSRQSLRFRGRSFLALVLAPEPPLAAWIEEIDALGKRSPGFFRGRPVVLDVSALPLDKAGLAQLVADLFEREIRIMGIEGAKPSMIGLGMPPLISGGRHADDVEVPDAAPKGTPAAAATPIVAPRQAPVPSLMLDAPVRSGQSVIFPQGDVTIVGSVASGAEIVAGGSIHVYGPLRGRAIAGSTGNAEARIFCHKLEAELVAIDGLYKTAEDMESDYRGRSVQIWLDGDTIMMTALS</sequence>
<proteinExistence type="inferred from homology"/>
<evidence type="ECO:0000313" key="9">
    <source>
        <dbReference type="EMBL" id="MYZ47613.1"/>
    </source>
</evidence>
<keyword evidence="3 6" id="KW-0717">Septation</keyword>
<evidence type="ECO:0000259" key="7">
    <source>
        <dbReference type="Pfam" id="PF03775"/>
    </source>
</evidence>